<feature type="domain" description="Rhodanese" evidence="1">
    <location>
        <begin position="40"/>
        <end position="130"/>
    </location>
</feature>
<dbReference type="InterPro" id="IPR001763">
    <property type="entry name" value="Rhodanese-like_dom"/>
</dbReference>
<dbReference type="RefSeq" id="WP_265687406.1">
    <property type="nucleotide sequence ID" value="NZ_JAKRRX010000041.1"/>
</dbReference>
<dbReference type="PANTHER" id="PTHR43031">
    <property type="entry name" value="FAD-DEPENDENT OXIDOREDUCTASE"/>
    <property type="match status" value="1"/>
</dbReference>
<keyword evidence="3" id="KW-1185">Reference proteome</keyword>
<evidence type="ECO:0000313" key="3">
    <source>
        <dbReference type="Proteomes" id="UP001155586"/>
    </source>
</evidence>
<dbReference type="AlphaFoldDB" id="A0A9X3HRA2"/>
<protein>
    <submittedName>
        <fullName evidence="2">Rhodanese-like domain-containing protein</fullName>
    </submittedName>
</protein>
<proteinExistence type="predicted"/>
<dbReference type="InterPro" id="IPR036873">
    <property type="entry name" value="Rhodanese-like_dom_sf"/>
</dbReference>
<dbReference type="SMART" id="SM00450">
    <property type="entry name" value="RHOD"/>
    <property type="match status" value="1"/>
</dbReference>
<comment type="caution">
    <text evidence="2">The sequence shown here is derived from an EMBL/GenBank/DDBJ whole genome shotgun (WGS) entry which is preliminary data.</text>
</comment>
<sequence length="140" mass="15237">MTSAVSRVPAASSAEALNHFESLLKFETDCWDVHHALSNGLQDFVLVDVRGQDMFAAGHINGAINIPHPRLNEKSLAHFPKDTLFVVYCAGPHCNGTEKAAIRLAKLGWPVKKMIGGVTGWLDEGFTLKVLESLDQGEIV</sequence>
<dbReference type="SUPFAM" id="SSF52821">
    <property type="entry name" value="Rhodanese/Cell cycle control phosphatase"/>
    <property type="match status" value="1"/>
</dbReference>
<dbReference type="EMBL" id="JAKRRX010000041">
    <property type="protein sequence ID" value="MCW8333985.1"/>
    <property type="molecule type" value="Genomic_DNA"/>
</dbReference>
<dbReference type="CDD" id="cd01521">
    <property type="entry name" value="RHOD_PspE2"/>
    <property type="match status" value="1"/>
</dbReference>
<name>A0A9X3HRA2_9VIBR</name>
<evidence type="ECO:0000259" key="1">
    <source>
        <dbReference type="PROSITE" id="PS50206"/>
    </source>
</evidence>
<dbReference type="PANTHER" id="PTHR43031:SF1">
    <property type="entry name" value="PYRIDINE NUCLEOTIDE-DISULPHIDE OXIDOREDUCTASE"/>
    <property type="match status" value="1"/>
</dbReference>
<dbReference type="Gene3D" id="3.40.250.10">
    <property type="entry name" value="Rhodanese-like domain"/>
    <property type="match status" value="1"/>
</dbReference>
<dbReference type="Proteomes" id="UP001155586">
    <property type="component" value="Unassembled WGS sequence"/>
</dbReference>
<dbReference type="Pfam" id="PF00581">
    <property type="entry name" value="Rhodanese"/>
    <property type="match status" value="1"/>
</dbReference>
<dbReference type="PROSITE" id="PS50206">
    <property type="entry name" value="RHODANESE_3"/>
    <property type="match status" value="1"/>
</dbReference>
<organism evidence="2 3">
    <name type="scientific">Vibrio paucivorans</name>
    <dbReference type="NCBI Taxonomy" id="2829489"/>
    <lineage>
        <taxon>Bacteria</taxon>
        <taxon>Pseudomonadati</taxon>
        <taxon>Pseudomonadota</taxon>
        <taxon>Gammaproteobacteria</taxon>
        <taxon>Vibrionales</taxon>
        <taxon>Vibrionaceae</taxon>
        <taxon>Vibrio</taxon>
    </lineage>
</organism>
<gene>
    <name evidence="2" type="ORF">MD483_09145</name>
</gene>
<evidence type="ECO:0000313" key="2">
    <source>
        <dbReference type="EMBL" id="MCW8333985.1"/>
    </source>
</evidence>
<reference evidence="2" key="1">
    <citation type="submission" date="2022-02" db="EMBL/GenBank/DDBJ databases">
        <title>Vibrio sp. nov., a new bacterium isolated from Bohai sea, China.</title>
        <authorList>
            <person name="Yuan Y."/>
        </authorList>
    </citation>
    <scope>NUCLEOTIDE SEQUENCE</scope>
    <source>
        <strain evidence="2">DBSS07</strain>
    </source>
</reference>
<accession>A0A9X3HRA2</accession>
<dbReference type="InterPro" id="IPR050229">
    <property type="entry name" value="GlpE_sulfurtransferase"/>
</dbReference>